<dbReference type="AlphaFoldDB" id="A0AAU8QAB4"/>
<protein>
    <recommendedName>
        <fullName evidence="1">DUF1023 domain-containing protein</fullName>
    </recommendedName>
</protein>
<reference evidence="2 3" key="1">
    <citation type="journal article" date="2013" name="J. Biotechnol.">
        <title>Genome sequence of Corynebacterium pseudotuberculosis biovar equi strain 258 and prediction of antigenic targets to improve biotechnological vaccine production.</title>
        <authorList>
            <person name="Soares S.C."/>
            <person name="Trost E."/>
            <person name="Ramos R.T."/>
            <person name="Carneiro A.R."/>
            <person name="Santos A.R."/>
            <person name="Pinto A.C."/>
            <person name="Barbosa E."/>
            <person name="Aburjaile F."/>
            <person name="Ali A."/>
            <person name="Diniz C.A."/>
            <person name="Hassan S.S."/>
            <person name="Fiaux K."/>
            <person name="Guimaraes L.C."/>
            <person name="Bakhtiar S.M."/>
            <person name="Pereira U."/>
            <person name="Almeida S.S."/>
            <person name="Abreu V.A."/>
            <person name="Rocha F.S."/>
            <person name="Dorella F.A."/>
            <person name="Miyoshi A."/>
            <person name="Silva A."/>
            <person name="Azevedo V."/>
            <person name="Tauch A."/>
        </authorList>
    </citation>
    <scope>NUCLEOTIDE SEQUENCE [LARGE SCALE GENOMIC DNA]</scope>
    <source>
        <strain evidence="2 3">258</strain>
    </source>
</reference>
<sequence length="364" mass="38667">MMFTLESRQLRNSAHAFSAFSSSGSSAAHDLRSTWNRGVEQLCGRAFESAAAALIRSLNRWADPHKTARCIARVLSMTAHLQKELERHQEHLLLLPQRTVDESIILTRAIMYLEEAGKLLDATCAHSITQLAALCTDESDYLPSTLTATQLRTGFPDAEILQLDAHHAVVAFGDVSTTSSITTLVAGVTSSDPTTWSDSFYTAKRISQVTGGAAVAWLGYSAPANLPAAIATAPASRGAQELKDFQSSLRLRNPRAKLLALGHSYGSVVAGKAAATGLDADTLIFAGSPGVSPEINLNSDSPRVISALGSLDPIGLTGTKYTALHGKDPTAAGFPAEQWGIPGGHSSYVTSPLFLTRLAEEARR</sequence>
<evidence type="ECO:0000313" key="2">
    <source>
        <dbReference type="EMBL" id="AFK17524.2"/>
    </source>
</evidence>
<dbReference type="Proteomes" id="UP000006465">
    <property type="component" value="Chromosome"/>
</dbReference>
<feature type="domain" description="DUF1023" evidence="1">
    <location>
        <begin position="167"/>
        <end position="293"/>
    </location>
</feature>
<proteinExistence type="predicted"/>
<dbReference type="Pfam" id="PF06259">
    <property type="entry name" value="Abhydrolase_8"/>
    <property type="match status" value="1"/>
</dbReference>
<evidence type="ECO:0000259" key="1">
    <source>
        <dbReference type="Pfam" id="PF06259"/>
    </source>
</evidence>
<dbReference type="InterPro" id="IPR010427">
    <property type="entry name" value="DUF1023"/>
</dbReference>
<dbReference type="InterPro" id="IPR029058">
    <property type="entry name" value="AB_hydrolase_fold"/>
</dbReference>
<name>A0AAU8QAB4_CORPS</name>
<dbReference type="SUPFAM" id="SSF53474">
    <property type="entry name" value="alpha/beta-Hydrolases"/>
    <property type="match status" value="1"/>
</dbReference>
<gene>
    <name evidence="2" type="ORF">CP258_09780</name>
</gene>
<organism evidence="2 3">
    <name type="scientific">Corynebacterium pseudotuberculosis 258</name>
    <dbReference type="NCBI Taxonomy" id="1168865"/>
    <lineage>
        <taxon>Bacteria</taxon>
        <taxon>Bacillati</taxon>
        <taxon>Actinomycetota</taxon>
        <taxon>Actinomycetes</taxon>
        <taxon>Mycobacteriales</taxon>
        <taxon>Corynebacteriaceae</taxon>
        <taxon>Corynebacterium</taxon>
    </lineage>
</organism>
<dbReference type="Gene3D" id="3.40.50.1820">
    <property type="entry name" value="alpha/beta hydrolase"/>
    <property type="match status" value="1"/>
</dbReference>
<dbReference type="RefSeq" id="WP_014523650.1">
    <property type="nucleotide sequence ID" value="NC_017945.3"/>
</dbReference>
<dbReference type="KEGG" id="coe:CP258_09780"/>
<accession>A0AAU8QAB4</accession>
<dbReference type="EMBL" id="CP003540">
    <property type="protein sequence ID" value="AFK17524.2"/>
    <property type="molecule type" value="Genomic_DNA"/>
</dbReference>
<evidence type="ECO:0000313" key="3">
    <source>
        <dbReference type="Proteomes" id="UP000006465"/>
    </source>
</evidence>